<sequence>MNTNLPTDTRRGGQSTNRLARIRKEKRHVYQTKIVAACEHFLRGPSTLIVAGNTQLPREILERLRQSTRLSHVTLLGYHKISEVLSLNQIIDQSLGLIQDKKIQTEAKIISELRDLIRQDPDLLVFGRTEVQEAQYQLRYLVLQDSVQDLDLDIECRRLKYSTFLESYGGMIGVRYYKLS</sequence>
<dbReference type="InterPro" id="IPR042226">
    <property type="entry name" value="eFR1_2_sf"/>
</dbReference>
<name>A0A6C0BMP3_9ZZZZ</name>
<feature type="domain" description="eRF1" evidence="1">
    <location>
        <begin position="2"/>
        <end position="94"/>
    </location>
</feature>
<accession>A0A6C0BMP3</accession>
<dbReference type="SUPFAM" id="SSF53137">
    <property type="entry name" value="Translational machinery components"/>
    <property type="match status" value="1"/>
</dbReference>
<dbReference type="AlphaFoldDB" id="A0A6C0BMP3"/>
<dbReference type="Gene3D" id="3.30.420.60">
    <property type="entry name" value="eRF1 domain 2"/>
    <property type="match status" value="1"/>
</dbReference>
<dbReference type="GO" id="GO:0003747">
    <property type="term" value="F:translation release factor activity"/>
    <property type="evidence" value="ECO:0007669"/>
    <property type="project" value="InterPro"/>
</dbReference>
<dbReference type="InterPro" id="IPR005141">
    <property type="entry name" value="eRF1_2"/>
</dbReference>
<evidence type="ECO:0000259" key="1">
    <source>
        <dbReference type="Pfam" id="PF03464"/>
    </source>
</evidence>
<evidence type="ECO:0000313" key="2">
    <source>
        <dbReference type="EMBL" id="QHS93667.1"/>
    </source>
</evidence>
<proteinExistence type="predicted"/>
<dbReference type="PANTHER" id="PTHR10113">
    <property type="entry name" value="PEPTIDE CHAIN RELEASE FACTOR SUBUNIT 1"/>
    <property type="match status" value="1"/>
</dbReference>
<organism evidence="2">
    <name type="scientific">viral metagenome</name>
    <dbReference type="NCBI Taxonomy" id="1070528"/>
    <lineage>
        <taxon>unclassified sequences</taxon>
        <taxon>metagenomes</taxon>
        <taxon>organismal metagenomes</taxon>
    </lineage>
</organism>
<dbReference type="InterPro" id="IPR004403">
    <property type="entry name" value="Peptide_chain-rel_eRF1/aRF1"/>
</dbReference>
<dbReference type="EMBL" id="MN739208">
    <property type="protein sequence ID" value="QHS93667.1"/>
    <property type="molecule type" value="Genomic_DNA"/>
</dbReference>
<dbReference type="Pfam" id="PF03464">
    <property type="entry name" value="eRF1_2"/>
    <property type="match status" value="1"/>
</dbReference>
<protein>
    <recommendedName>
        <fullName evidence="1">eRF1 domain-containing protein</fullName>
    </recommendedName>
</protein>
<reference evidence="2" key="1">
    <citation type="journal article" date="2020" name="Nature">
        <title>Giant virus diversity and host interactions through global metagenomics.</title>
        <authorList>
            <person name="Schulz F."/>
            <person name="Roux S."/>
            <person name="Paez-Espino D."/>
            <person name="Jungbluth S."/>
            <person name="Walsh D.A."/>
            <person name="Denef V.J."/>
            <person name="McMahon K.D."/>
            <person name="Konstantinidis K.T."/>
            <person name="Eloe-Fadrosh E.A."/>
            <person name="Kyrpides N.C."/>
            <person name="Woyke T."/>
        </authorList>
    </citation>
    <scope>NUCLEOTIDE SEQUENCE</scope>
    <source>
        <strain evidence="2">GVMAG-M-3300018080-19</strain>
    </source>
</reference>